<protein>
    <submittedName>
        <fullName evidence="1">Uncharacterized protein</fullName>
    </submittedName>
</protein>
<sequence length="44" mass="5150">MAVQENIYKIKEDTSGMREDIPGYVMQFRQMQADVKAIKERLGM</sequence>
<evidence type="ECO:0000313" key="1">
    <source>
        <dbReference type="EMBL" id="KUG16309.1"/>
    </source>
</evidence>
<reference evidence="1" key="1">
    <citation type="journal article" date="2015" name="Proc. Natl. Acad. Sci. U.S.A.">
        <title>Networks of energetic and metabolic interactions define dynamics in microbial communities.</title>
        <authorList>
            <person name="Embree M."/>
            <person name="Liu J.K."/>
            <person name="Al-Bassam M.M."/>
            <person name="Zengler K."/>
        </authorList>
    </citation>
    <scope>NUCLEOTIDE SEQUENCE</scope>
</reference>
<name>A0A0W8F632_9ZZZZ</name>
<dbReference type="AlphaFoldDB" id="A0A0W8F632"/>
<comment type="caution">
    <text evidence="1">The sequence shown here is derived from an EMBL/GenBank/DDBJ whole genome shotgun (WGS) entry which is preliminary data.</text>
</comment>
<accession>A0A0W8F632</accession>
<dbReference type="EMBL" id="LNQE01001503">
    <property type="protein sequence ID" value="KUG16309.1"/>
    <property type="molecule type" value="Genomic_DNA"/>
</dbReference>
<organism evidence="1">
    <name type="scientific">hydrocarbon metagenome</name>
    <dbReference type="NCBI Taxonomy" id="938273"/>
    <lineage>
        <taxon>unclassified sequences</taxon>
        <taxon>metagenomes</taxon>
        <taxon>ecological metagenomes</taxon>
    </lineage>
</organism>
<gene>
    <name evidence="1" type="ORF">ASZ90_013981</name>
</gene>
<proteinExistence type="predicted"/>